<name>A0A6V8MF24_9BACT</name>
<evidence type="ECO:0000256" key="1">
    <source>
        <dbReference type="ARBA" id="ARBA00009477"/>
    </source>
</evidence>
<dbReference type="Gene3D" id="2.40.50.100">
    <property type="match status" value="1"/>
</dbReference>
<dbReference type="Pfam" id="PF25989">
    <property type="entry name" value="YknX_C"/>
    <property type="match status" value="1"/>
</dbReference>
<feature type="domain" description="CusB-like beta-barrel" evidence="3">
    <location>
        <begin position="224"/>
        <end position="291"/>
    </location>
</feature>
<dbReference type="NCBIfam" id="TIGR01730">
    <property type="entry name" value="RND_mfp"/>
    <property type="match status" value="1"/>
</dbReference>
<evidence type="ECO:0000313" key="6">
    <source>
        <dbReference type="Proteomes" id="UP000556026"/>
    </source>
</evidence>
<dbReference type="Pfam" id="PF25954">
    <property type="entry name" value="Beta-barrel_RND_2"/>
    <property type="match status" value="1"/>
</dbReference>
<feature type="domain" description="YknX-like C-terminal permuted SH3-like" evidence="4">
    <location>
        <begin position="298"/>
        <end position="365"/>
    </location>
</feature>
<organism evidence="5 6">
    <name type="scientific">Geomonas silvestris</name>
    <dbReference type="NCBI Taxonomy" id="2740184"/>
    <lineage>
        <taxon>Bacteria</taxon>
        <taxon>Pseudomonadati</taxon>
        <taxon>Thermodesulfobacteriota</taxon>
        <taxon>Desulfuromonadia</taxon>
        <taxon>Geobacterales</taxon>
        <taxon>Geobacteraceae</taxon>
        <taxon>Geomonas</taxon>
    </lineage>
</organism>
<sequence>MRVATGTALALILLAALGCGKKNPEAVQQPAPVQVRGATVAALAPEQIPDLQEAVGTVRARNSALVAARLSGTASAVQVREGERIGKGKLLLTIEAAESGAAAAGAQAAVEEASRGVDEARSRKRLAEATFERYRKLYAEQALTRQEFEERRMEQEVAQQGVARAEARLRQSRESARAAGTVAGYGKVTSPIAGVVVSKPVEAGQTVFPGTPLVTVEGDGGYRLEVAAAEGLLGKVRAGDQVALDLEGAPANGRVSEVVPLVDPASRTFLVKIDLSGKALRAGTYGKAYFKTGSRQGIAVPAKAVVERGALTSVWVVGQGGIARLRLVKLGKPLGGRVEVLSGLNAGERIVVAGAEQVTDGAKVE</sequence>
<dbReference type="Proteomes" id="UP000556026">
    <property type="component" value="Unassembled WGS sequence"/>
</dbReference>
<dbReference type="InterPro" id="IPR058792">
    <property type="entry name" value="Beta-barrel_RND_2"/>
</dbReference>
<dbReference type="GO" id="GO:0015562">
    <property type="term" value="F:efflux transmembrane transporter activity"/>
    <property type="evidence" value="ECO:0007669"/>
    <property type="project" value="TreeGrafter"/>
</dbReference>
<feature type="domain" description="Multidrug resistance protein MdtA-like barrel-sandwich hybrid" evidence="2">
    <location>
        <begin position="63"/>
        <end position="212"/>
    </location>
</feature>
<dbReference type="PANTHER" id="PTHR30469">
    <property type="entry name" value="MULTIDRUG RESISTANCE PROTEIN MDTA"/>
    <property type="match status" value="1"/>
</dbReference>
<reference evidence="6" key="1">
    <citation type="submission" date="2020-06" db="EMBL/GenBank/DDBJ databases">
        <title>Draft genomic sequence of Geomonas sp. Red330.</title>
        <authorList>
            <person name="Itoh H."/>
            <person name="Zhenxing X."/>
            <person name="Ushijima N."/>
            <person name="Masuda Y."/>
            <person name="Shiratori Y."/>
            <person name="Senoo K."/>
        </authorList>
    </citation>
    <scope>NUCLEOTIDE SEQUENCE [LARGE SCALE GENOMIC DNA]</scope>
    <source>
        <strain evidence="6">Red330</strain>
    </source>
</reference>
<dbReference type="AlphaFoldDB" id="A0A6V8MF24"/>
<dbReference type="Gene3D" id="2.40.30.170">
    <property type="match status" value="1"/>
</dbReference>
<dbReference type="SUPFAM" id="SSF111369">
    <property type="entry name" value="HlyD-like secretion proteins"/>
    <property type="match status" value="1"/>
</dbReference>
<dbReference type="Pfam" id="PF25917">
    <property type="entry name" value="BSH_RND"/>
    <property type="match status" value="1"/>
</dbReference>
<dbReference type="Gene3D" id="1.10.287.470">
    <property type="entry name" value="Helix hairpin bin"/>
    <property type="match status" value="1"/>
</dbReference>
<dbReference type="EMBL" id="BLXX01000002">
    <property type="protein sequence ID" value="GFO58610.1"/>
    <property type="molecule type" value="Genomic_DNA"/>
</dbReference>
<dbReference type="InterPro" id="IPR058625">
    <property type="entry name" value="MdtA-like_BSH"/>
</dbReference>
<dbReference type="InterPro" id="IPR006143">
    <property type="entry name" value="RND_pump_MFP"/>
</dbReference>
<evidence type="ECO:0000259" key="4">
    <source>
        <dbReference type="Pfam" id="PF25989"/>
    </source>
</evidence>
<protein>
    <submittedName>
        <fullName evidence="5">RND transporter</fullName>
    </submittedName>
</protein>
<keyword evidence="6" id="KW-1185">Reference proteome</keyword>
<dbReference type="InterPro" id="IPR058637">
    <property type="entry name" value="YknX-like_C"/>
</dbReference>
<dbReference type="Gene3D" id="2.40.420.20">
    <property type="match status" value="1"/>
</dbReference>
<proteinExistence type="inferred from homology"/>
<dbReference type="PANTHER" id="PTHR30469:SF38">
    <property type="entry name" value="HLYD FAMILY SECRETION PROTEIN"/>
    <property type="match status" value="1"/>
</dbReference>
<evidence type="ECO:0000259" key="2">
    <source>
        <dbReference type="Pfam" id="PF25917"/>
    </source>
</evidence>
<dbReference type="RefSeq" id="WP_183353465.1">
    <property type="nucleotide sequence ID" value="NZ_BLXX01000002.1"/>
</dbReference>
<dbReference type="PROSITE" id="PS51257">
    <property type="entry name" value="PROKAR_LIPOPROTEIN"/>
    <property type="match status" value="1"/>
</dbReference>
<comment type="caution">
    <text evidence="5">The sequence shown here is derived from an EMBL/GenBank/DDBJ whole genome shotgun (WGS) entry which is preliminary data.</text>
</comment>
<comment type="similarity">
    <text evidence="1">Belongs to the membrane fusion protein (MFP) (TC 8.A.1) family.</text>
</comment>
<evidence type="ECO:0000259" key="3">
    <source>
        <dbReference type="Pfam" id="PF25954"/>
    </source>
</evidence>
<evidence type="ECO:0000313" key="5">
    <source>
        <dbReference type="EMBL" id="GFO58610.1"/>
    </source>
</evidence>
<gene>
    <name evidence="5" type="ORF">GMST_09350</name>
</gene>
<dbReference type="GO" id="GO:1990281">
    <property type="term" value="C:efflux pump complex"/>
    <property type="evidence" value="ECO:0007669"/>
    <property type="project" value="TreeGrafter"/>
</dbReference>
<accession>A0A6V8MF24</accession>